<evidence type="ECO:0000256" key="3">
    <source>
        <dbReference type="ARBA" id="ARBA00023065"/>
    </source>
</evidence>
<keyword evidence="3" id="KW-0406">Ion transport</keyword>
<evidence type="ECO:0000256" key="2">
    <source>
        <dbReference type="ARBA" id="ARBA00022448"/>
    </source>
</evidence>
<proteinExistence type="inferred from homology"/>
<protein>
    <submittedName>
        <fullName evidence="4">V/A-type H+/Na+-transporting ATPase subunit C</fullName>
    </submittedName>
</protein>
<dbReference type="EMBL" id="CP040089">
    <property type="protein sequence ID" value="QGA80717.1"/>
    <property type="molecule type" value="Genomic_DNA"/>
</dbReference>
<evidence type="ECO:0000313" key="4">
    <source>
        <dbReference type="EMBL" id="QGA80717.1"/>
    </source>
</evidence>
<dbReference type="GeneID" id="42365222"/>
<dbReference type="Gene3D" id="1.10.132.50">
    <property type="entry name" value="ATP synthase (C/AC39) subunit, domain 3"/>
    <property type="match status" value="1"/>
</dbReference>
<dbReference type="Gene3D" id="1.20.1690.10">
    <property type="entry name" value="V-type ATP synthase subunit C domain"/>
    <property type="match status" value="2"/>
</dbReference>
<evidence type="ECO:0000313" key="5">
    <source>
        <dbReference type="Proteomes" id="UP000377803"/>
    </source>
</evidence>
<dbReference type="InterPro" id="IPR002843">
    <property type="entry name" value="ATPase_V0-cplx_csu/dsu"/>
</dbReference>
<evidence type="ECO:0000256" key="1">
    <source>
        <dbReference type="ARBA" id="ARBA00006709"/>
    </source>
</evidence>
<dbReference type="Proteomes" id="UP000377803">
    <property type="component" value="Chromosome"/>
</dbReference>
<dbReference type="InterPro" id="IPR044911">
    <property type="entry name" value="V-type_ATPase_csu/dsu_dom_3"/>
</dbReference>
<name>A0A5Q0UGH9_9ARCH</name>
<reference evidence="5" key="1">
    <citation type="submission" date="2019-05" db="EMBL/GenBank/DDBJ databases">
        <title>Candidatus Nanohalobium constans, a novel model system to study the DPANN nano-sized archaea: genomic and physiological characterization of a nanoarchaeon co-cultured with its chitinotrophic host.</title>
        <authorList>
            <person name="La Cono V."/>
            <person name="Arcadi E."/>
            <person name="Crisafi F."/>
            <person name="Denaro R."/>
            <person name="La Spada G."/>
            <person name="Messina E."/>
            <person name="Smedile F."/>
            <person name="Toshchakov S.V."/>
            <person name="Shevchenko M.A."/>
            <person name="Golyshin P.N."/>
            <person name="Golyshina O.V."/>
            <person name="Ferrer M."/>
            <person name="Rohde M."/>
            <person name="Mushegian A."/>
            <person name="Sorokin D.Y."/>
            <person name="Giuliano L."/>
            <person name="Yakimov M.M."/>
        </authorList>
    </citation>
    <scope>NUCLEOTIDE SEQUENCE [LARGE SCALE GENOMIC DNA]</scope>
    <source>
        <strain evidence="5">LC1Nh</strain>
    </source>
</reference>
<keyword evidence="2" id="KW-0813">Transport</keyword>
<organism evidence="4 5">
    <name type="scientific">Candidatus Nanohalobium constans</name>
    <dbReference type="NCBI Taxonomy" id="2565781"/>
    <lineage>
        <taxon>Archaea</taxon>
        <taxon>Candidatus Nanohalarchaeota</taxon>
        <taxon>Candidatus Nanohalobia</taxon>
        <taxon>Candidatus Nanohalobiales</taxon>
        <taxon>Candidatus Nanohalobiaceae</taxon>
        <taxon>Candidatus Nanohalobium</taxon>
    </lineage>
</organism>
<dbReference type="InterPro" id="IPR035067">
    <property type="entry name" value="V-type_ATPase_csu/dsu"/>
</dbReference>
<gene>
    <name evidence="4" type="primary">ntpC</name>
    <name evidence="4" type="ORF">LC1Nh_0833</name>
</gene>
<dbReference type="InterPro" id="IPR036079">
    <property type="entry name" value="ATPase_csu/dsu_sf"/>
</dbReference>
<dbReference type="KEGG" id="ncon:LC1Nh_0833"/>
<dbReference type="RefSeq" id="WP_153550457.1">
    <property type="nucleotide sequence ID" value="NZ_CP040089.1"/>
</dbReference>
<dbReference type="Pfam" id="PF01992">
    <property type="entry name" value="vATP-synt_AC39"/>
    <property type="match status" value="1"/>
</dbReference>
<dbReference type="SUPFAM" id="SSF103486">
    <property type="entry name" value="V-type ATP synthase subunit C"/>
    <property type="match status" value="1"/>
</dbReference>
<dbReference type="InterPro" id="IPR050873">
    <property type="entry name" value="V-ATPase_V0D/AC39_subunit"/>
</dbReference>
<dbReference type="AlphaFoldDB" id="A0A5Q0UGH9"/>
<dbReference type="PANTHER" id="PTHR38682">
    <property type="entry name" value="V-TYPE ATP SYNTHASE SUBUNIT C"/>
    <property type="match status" value="1"/>
</dbReference>
<keyword evidence="5" id="KW-1185">Reference proteome</keyword>
<dbReference type="PANTHER" id="PTHR38682:SF1">
    <property type="entry name" value="V-TYPE ATP SYNTHASE SUBUNIT C"/>
    <property type="match status" value="1"/>
</dbReference>
<comment type="similarity">
    <text evidence="1">Belongs to the V-ATPase V0D/AC39 subunit family.</text>
</comment>
<dbReference type="GO" id="GO:0046961">
    <property type="term" value="F:proton-transporting ATPase activity, rotational mechanism"/>
    <property type="evidence" value="ECO:0007669"/>
    <property type="project" value="InterPro"/>
</dbReference>
<accession>A0A5Q0UGH9</accession>
<dbReference type="OrthoDB" id="4272at2157"/>
<sequence length="329" mass="38313">MRLNKDYPYMYARVSAKRAKLFDQSDYQNLVKMGPNEITRKLGEGEYKEDIDQLGSTYSGVQLAELALAKNMTREMSELVEMADGNLQEVIKTYLRKYDILTIKRILRAKKTGEDFQDYLTPISGLSSEEIQEMKDKTFEEIKASISFEDSEIDYQRRIQAADNLSQIESGLDQAYYDDIMNLANKAKNQQLKDFIQEEVEYENLKMVLRMKKYGVENEEIRDRLLKTENGRIVEKVIKKDFEEGMNHLIREMNLQVNPEIEKVEHALEVHRLDNAIKMLHTQPLGLSSILGYIVAKITEVKNLRMLLRAKETGIQNQETIQRQLVLAR</sequence>